<evidence type="ECO:0000313" key="2">
    <source>
        <dbReference type="EMBL" id="GAA2014245.1"/>
    </source>
</evidence>
<evidence type="ECO:0000313" key="3">
    <source>
        <dbReference type="Proteomes" id="UP001500755"/>
    </source>
</evidence>
<organism evidence="2 3">
    <name type="scientific">Brevibacterium samyangense</name>
    <dbReference type="NCBI Taxonomy" id="366888"/>
    <lineage>
        <taxon>Bacteria</taxon>
        <taxon>Bacillati</taxon>
        <taxon>Actinomycetota</taxon>
        <taxon>Actinomycetes</taxon>
        <taxon>Micrococcales</taxon>
        <taxon>Brevibacteriaceae</taxon>
        <taxon>Brevibacterium</taxon>
    </lineage>
</organism>
<feature type="domain" description="Amidase" evidence="1">
    <location>
        <begin position="25"/>
        <end position="458"/>
    </location>
</feature>
<dbReference type="InterPro" id="IPR052739">
    <property type="entry name" value="FAAH2"/>
</dbReference>
<protein>
    <submittedName>
        <fullName evidence="2">Amidase</fullName>
    </submittedName>
</protein>
<sequence>MSELHHLSLLETVAAFRAKEVSPVEFLEAHIERIDRLDPQTNVVCEKLYEPARAGAQEAEKAYVEAPDASALPPLLGVPLLVKEQQEMAGYENSRGSLTREGIMGQVDNPVVARLKAAGAIPFARTTNPEFSCATFTQTRMWGVSRNPWNLDASPGGSSGGSGGAVAAGFGPLATASDIAGSTRVPAAFNGLVGFKTPFGRVPGAGPTVADWYRGEHVLARTVADSAYATNLIVGQMPGDQISLKSEPPLPTTYAGASAMAGQRIAFSRDLGCYDVDPDVEANLLTVVEALRGAGAEVVEVEVGYDAKTLNDVSSAHYGHILSPSFLALAGGPEKLPDLEPYARHFYEYTTAKAQEFGLYETLVMEQRIQQQLAEAMDGFDVLLTPTSAAGFLPADNMFLDGLDRPKGRLEFYWGAHMAIPFNINNRCPVLALPSGMGDSGVPTSVQVVGHPYQDRSVFEVGAAIEELLPFGQSPFMAM</sequence>
<dbReference type="Proteomes" id="UP001500755">
    <property type="component" value="Unassembled WGS sequence"/>
</dbReference>
<name>A0ABP5F4A7_9MICO</name>
<reference evidence="3" key="1">
    <citation type="journal article" date="2019" name="Int. J. Syst. Evol. Microbiol.">
        <title>The Global Catalogue of Microorganisms (GCM) 10K type strain sequencing project: providing services to taxonomists for standard genome sequencing and annotation.</title>
        <authorList>
            <consortium name="The Broad Institute Genomics Platform"/>
            <consortium name="The Broad Institute Genome Sequencing Center for Infectious Disease"/>
            <person name="Wu L."/>
            <person name="Ma J."/>
        </authorList>
    </citation>
    <scope>NUCLEOTIDE SEQUENCE [LARGE SCALE GENOMIC DNA]</scope>
    <source>
        <strain evidence="3">JCM 14546</strain>
    </source>
</reference>
<dbReference type="PANTHER" id="PTHR43372">
    <property type="entry name" value="FATTY-ACID AMIDE HYDROLASE"/>
    <property type="match status" value="1"/>
</dbReference>
<dbReference type="InterPro" id="IPR036928">
    <property type="entry name" value="AS_sf"/>
</dbReference>
<dbReference type="PANTHER" id="PTHR43372:SF4">
    <property type="entry name" value="FATTY-ACID AMIDE HYDROLASE 2"/>
    <property type="match status" value="1"/>
</dbReference>
<dbReference type="RefSeq" id="WP_344310617.1">
    <property type="nucleotide sequence ID" value="NZ_BAAANO010000034.1"/>
</dbReference>
<dbReference type="EMBL" id="BAAANO010000034">
    <property type="protein sequence ID" value="GAA2014245.1"/>
    <property type="molecule type" value="Genomic_DNA"/>
</dbReference>
<gene>
    <name evidence="2" type="ORF">GCM10009755_27450</name>
</gene>
<evidence type="ECO:0000259" key="1">
    <source>
        <dbReference type="Pfam" id="PF01425"/>
    </source>
</evidence>
<proteinExistence type="predicted"/>
<dbReference type="Pfam" id="PF01425">
    <property type="entry name" value="Amidase"/>
    <property type="match status" value="1"/>
</dbReference>
<dbReference type="InterPro" id="IPR023631">
    <property type="entry name" value="Amidase_dom"/>
</dbReference>
<dbReference type="SUPFAM" id="SSF75304">
    <property type="entry name" value="Amidase signature (AS) enzymes"/>
    <property type="match status" value="1"/>
</dbReference>
<accession>A0ABP5F4A7</accession>
<comment type="caution">
    <text evidence="2">The sequence shown here is derived from an EMBL/GenBank/DDBJ whole genome shotgun (WGS) entry which is preliminary data.</text>
</comment>
<keyword evidence="3" id="KW-1185">Reference proteome</keyword>
<dbReference type="Gene3D" id="3.90.1300.10">
    <property type="entry name" value="Amidase signature (AS) domain"/>
    <property type="match status" value="1"/>
</dbReference>